<feature type="non-terminal residue" evidence="4">
    <location>
        <position position="1"/>
    </location>
</feature>
<protein>
    <submittedName>
        <fullName evidence="4">Portal protein</fullName>
    </submittedName>
</protein>
<organism evidence="4 5">
    <name type="scientific">Herbiconiux daphne</name>
    <dbReference type="NCBI Taxonomy" id="2970914"/>
    <lineage>
        <taxon>Bacteria</taxon>
        <taxon>Bacillati</taxon>
        <taxon>Actinomycetota</taxon>
        <taxon>Actinomycetes</taxon>
        <taxon>Micrococcales</taxon>
        <taxon>Microbacteriaceae</taxon>
        <taxon>Herbiconiux</taxon>
    </lineage>
</organism>
<evidence type="ECO:0000256" key="2">
    <source>
        <dbReference type="ARBA" id="ARBA00022612"/>
    </source>
</evidence>
<comment type="caution">
    <text evidence="4">The sequence shown here is derived from an EMBL/GenBank/DDBJ whole genome shotgun (WGS) entry which is preliminary data.</text>
</comment>
<gene>
    <name evidence="4" type="ORF">N1032_25415</name>
</gene>
<evidence type="ECO:0000313" key="4">
    <source>
        <dbReference type="EMBL" id="MCS5737071.1"/>
    </source>
</evidence>
<keyword evidence="5" id="KW-1185">Reference proteome</keyword>
<sequence>VNNLTAKLMLALFPQQAWMRLDMGEWMVKEIVADPSAREKAQAMLSMIERVLMKYMEGNSYKAALFEALKQLVVAGNVLLYLPEPKGAYTPLKLYKLSSYVVQRDGFGNMLQVVTLDKIAYAALPEDIKSKMGGEHKPDEQIEVYTHCYLDDETGQYLKYEEIDSMEVDGTDASFPVDACPFLPIRMIRQDGENYGRSYVEEFYGDLLSLERLQESIVNMSMISSKVVGLVDPT</sequence>
<dbReference type="Pfam" id="PF12236">
    <property type="entry name" value="Head-tail_con"/>
    <property type="match status" value="1"/>
</dbReference>
<evidence type="ECO:0000313" key="5">
    <source>
        <dbReference type="Proteomes" id="UP001165586"/>
    </source>
</evidence>
<dbReference type="InterPro" id="IPR020991">
    <property type="entry name" value="Connector_podovirus"/>
</dbReference>
<accession>A0ABT2HAT4</accession>
<reference evidence="4" key="1">
    <citation type="submission" date="2022-08" db="EMBL/GenBank/DDBJ databases">
        <authorList>
            <person name="Deng Y."/>
            <person name="Han X.-F."/>
            <person name="Zhang Y.-Q."/>
        </authorList>
    </citation>
    <scope>NUCLEOTIDE SEQUENCE</scope>
    <source>
        <strain evidence="4">CPCC 203386</strain>
    </source>
</reference>
<feature type="non-terminal residue" evidence="4">
    <location>
        <position position="234"/>
    </location>
</feature>
<dbReference type="Proteomes" id="UP001165586">
    <property type="component" value="Unassembled WGS sequence"/>
</dbReference>
<name>A0ABT2HAT4_9MICO</name>
<keyword evidence="3" id="KW-0231">Viral genome packaging</keyword>
<dbReference type="EMBL" id="JANLCJ010000389">
    <property type="protein sequence ID" value="MCS5737071.1"/>
    <property type="molecule type" value="Genomic_DNA"/>
</dbReference>
<dbReference type="RefSeq" id="WP_259543374.1">
    <property type="nucleotide sequence ID" value="NZ_JANLCJ010000389.1"/>
</dbReference>
<evidence type="ECO:0000256" key="1">
    <source>
        <dbReference type="ARBA" id="ARBA00004328"/>
    </source>
</evidence>
<comment type="subcellular location">
    <subcellularLocation>
        <location evidence="1">Virion</location>
    </subcellularLocation>
</comment>
<evidence type="ECO:0000256" key="3">
    <source>
        <dbReference type="ARBA" id="ARBA00023219"/>
    </source>
</evidence>
<keyword evidence="2" id="KW-1188">Viral release from host cell</keyword>
<proteinExistence type="predicted"/>